<evidence type="ECO:0000256" key="1">
    <source>
        <dbReference type="ARBA" id="ARBA00004141"/>
    </source>
</evidence>
<dbReference type="NCBIfam" id="NF041756">
    <property type="entry name" value="EfeU"/>
    <property type="match status" value="1"/>
</dbReference>
<comment type="caution">
    <text evidence="7">The sequence shown here is derived from an EMBL/GenBank/DDBJ whole genome shotgun (WGS) entry which is preliminary data.</text>
</comment>
<protein>
    <submittedName>
        <fullName evidence="7">Iron permease FTR1</fullName>
    </submittedName>
</protein>
<dbReference type="OrthoDB" id="7260758at2"/>
<dbReference type="PANTHER" id="PTHR31632">
    <property type="entry name" value="IRON TRANSPORTER FTH1"/>
    <property type="match status" value="1"/>
</dbReference>
<feature type="transmembrane region" description="Helical" evidence="6">
    <location>
        <begin position="69"/>
        <end position="87"/>
    </location>
</feature>
<evidence type="ECO:0000313" key="8">
    <source>
        <dbReference type="Proteomes" id="UP000035721"/>
    </source>
</evidence>
<dbReference type="AlphaFoldDB" id="A0A077LZ51"/>
<organism evidence="7 8">
    <name type="scientific">Nostocoides japonicum T1-X7</name>
    <dbReference type="NCBI Taxonomy" id="1194083"/>
    <lineage>
        <taxon>Bacteria</taxon>
        <taxon>Bacillati</taxon>
        <taxon>Actinomycetota</taxon>
        <taxon>Actinomycetes</taxon>
        <taxon>Micrococcales</taxon>
        <taxon>Intrasporangiaceae</taxon>
        <taxon>Nostocoides</taxon>
    </lineage>
</organism>
<keyword evidence="5 6" id="KW-0472">Membrane</keyword>
<evidence type="ECO:0000256" key="2">
    <source>
        <dbReference type="ARBA" id="ARBA00008333"/>
    </source>
</evidence>
<dbReference type="GO" id="GO:0033573">
    <property type="term" value="C:high-affinity iron permease complex"/>
    <property type="evidence" value="ECO:0007669"/>
    <property type="project" value="InterPro"/>
</dbReference>
<keyword evidence="4 6" id="KW-1133">Transmembrane helix</keyword>
<feature type="transmembrane region" description="Helical" evidence="6">
    <location>
        <begin position="6"/>
        <end position="26"/>
    </location>
</feature>
<feature type="transmembrane region" description="Helical" evidence="6">
    <location>
        <begin position="482"/>
        <end position="503"/>
    </location>
</feature>
<evidence type="ECO:0000256" key="3">
    <source>
        <dbReference type="ARBA" id="ARBA00022692"/>
    </source>
</evidence>
<evidence type="ECO:0000256" key="4">
    <source>
        <dbReference type="ARBA" id="ARBA00022989"/>
    </source>
</evidence>
<dbReference type="InterPro" id="IPR004923">
    <property type="entry name" value="FTR1/Fip1/EfeU"/>
</dbReference>
<gene>
    <name evidence="7" type="ORF">BN12_4030043</name>
</gene>
<keyword evidence="8" id="KW-1185">Reference proteome</keyword>
<dbReference type="EMBL" id="CAJB01000339">
    <property type="protein sequence ID" value="CCH79168.1"/>
    <property type="molecule type" value="Genomic_DNA"/>
</dbReference>
<comment type="subcellular location">
    <subcellularLocation>
        <location evidence="1">Membrane</location>
        <topology evidence="1">Multi-pass membrane protein</topology>
    </subcellularLocation>
</comment>
<feature type="transmembrane region" description="Helical" evidence="6">
    <location>
        <begin position="38"/>
        <end position="57"/>
    </location>
</feature>
<reference evidence="7 8" key="1">
    <citation type="journal article" date="2013" name="ISME J.">
        <title>A metabolic model for members of the genus Tetrasphaera involved in enhanced biological phosphorus removal.</title>
        <authorList>
            <person name="Kristiansen R."/>
            <person name="Nguyen H.T.T."/>
            <person name="Saunders A.M."/>
            <person name="Nielsen J.L."/>
            <person name="Wimmer R."/>
            <person name="Le V.Q."/>
            <person name="McIlroy S.J."/>
            <person name="Petrovski S."/>
            <person name="Seviour R.J."/>
            <person name="Calteau A."/>
            <person name="Nielsen K.L."/>
            <person name="Nielsen P.H."/>
        </authorList>
    </citation>
    <scope>NUCLEOTIDE SEQUENCE [LARGE SCALE GENOMIC DNA]</scope>
    <source>
        <strain evidence="7 8">T1-X7</strain>
    </source>
</reference>
<proteinExistence type="inferred from homology"/>
<sequence length="534" mass="55378">MLATFVIGLREGLEAALIVGIVAAFLTRNNRRLTPMWIGVGAAVLLSLAVGIILHIVETALPQAAQEGMEAVIGAVAIFFVTGMILWMSTHSRGLRGELEAQAREALGDGTSAALVLMAFLAVLKEGFESAVFLLATFQSATNAVAASAGAVAGLGVSIALGVAIYRGGLRINLSTFFRGTGVFLVLVAAGLVATSLRKAHAAGWVNAGQQHTVDLSWLAPVGSIRSALCTGVLGIPADPRLIEVIGWLAYLVPMMPIVLWPPARRPGREASNRIKTAIAAAAVAAAVGLVVLVPTPRFEAPDTASAVDESGTTIGTVRLSPPTTLTASIEEVSTTELNQDRSVTHSGIPAEHLTASRSDLADGLPASLTLGDLVRLNSGRVPIGVDVLRNPGPYTVEWSAVAHLDAWTVEDGLLDATSRSAVVVTLRGGGLPTARTMSLRPGTRLPSGRVVPASWRVAPTYVDAVSVAKGSVDNRRAEAGFWGRVVPGALVVAAAALLTVAWRRRAPLAQVISSAASVSAVPSSISRKDNHVR</sequence>
<evidence type="ECO:0000256" key="6">
    <source>
        <dbReference type="SAM" id="Phobius"/>
    </source>
</evidence>
<dbReference type="Pfam" id="PF03239">
    <property type="entry name" value="FTR1"/>
    <property type="match status" value="1"/>
</dbReference>
<comment type="similarity">
    <text evidence="2">Belongs to the oxidase-dependent Fe transporter (OFeT) (TC 9.A.10.1) family.</text>
</comment>
<dbReference type="PANTHER" id="PTHR31632:SF2">
    <property type="entry name" value="PLASMA MEMBRANE IRON PERMEASE"/>
    <property type="match status" value="1"/>
</dbReference>
<dbReference type="RefSeq" id="WP_048555726.1">
    <property type="nucleotide sequence ID" value="NZ_HF570958.1"/>
</dbReference>
<accession>A0A077LZ51</accession>
<feature type="transmembrane region" description="Helical" evidence="6">
    <location>
        <begin position="144"/>
        <end position="165"/>
    </location>
</feature>
<evidence type="ECO:0000313" key="7">
    <source>
        <dbReference type="EMBL" id="CCH79168.1"/>
    </source>
</evidence>
<dbReference type="GO" id="GO:0015093">
    <property type="term" value="F:ferrous iron transmembrane transporter activity"/>
    <property type="evidence" value="ECO:0007669"/>
    <property type="project" value="TreeGrafter"/>
</dbReference>
<dbReference type="STRING" id="1194083.BN12_4030043"/>
<dbReference type="Proteomes" id="UP000035721">
    <property type="component" value="Unassembled WGS sequence"/>
</dbReference>
<feature type="transmembrane region" description="Helical" evidence="6">
    <location>
        <begin position="275"/>
        <end position="294"/>
    </location>
</feature>
<evidence type="ECO:0000256" key="5">
    <source>
        <dbReference type="ARBA" id="ARBA00023136"/>
    </source>
</evidence>
<keyword evidence="3 6" id="KW-0812">Transmembrane</keyword>
<name>A0A077LZ51_9MICO</name>
<feature type="transmembrane region" description="Helical" evidence="6">
    <location>
        <begin position="245"/>
        <end position="263"/>
    </location>
</feature>
<feature type="transmembrane region" description="Helical" evidence="6">
    <location>
        <begin position="177"/>
        <end position="197"/>
    </location>
</feature>